<protein>
    <submittedName>
        <fullName evidence="2">Uncharacterized protein</fullName>
    </submittedName>
</protein>
<evidence type="ECO:0000313" key="3">
    <source>
        <dbReference type="Proteomes" id="UP000078561"/>
    </source>
</evidence>
<feature type="compositionally biased region" description="Low complexity" evidence="1">
    <location>
        <begin position="311"/>
        <end position="322"/>
    </location>
</feature>
<feature type="region of interest" description="Disordered" evidence="1">
    <location>
        <begin position="241"/>
        <end position="337"/>
    </location>
</feature>
<name>A0A168SXZ6_ABSGL</name>
<feature type="compositionally biased region" description="Basic and acidic residues" evidence="1">
    <location>
        <begin position="207"/>
        <end position="216"/>
    </location>
</feature>
<dbReference type="InParanoid" id="A0A168SXZ6"/>
<proteinExistence type="predicted"/>
<feature type="compositionally biased region" description="Basic and acidic residues" evidence="1">
    <location>
        <begin position="180"/>
        <end position="196"/>
    </location>
</feature>
<evidence type="ECO:0000313" key="2">
    <source>
        <dbReference type="EMBL" id="SAM09134.1"/>
    </source>
</evidence>
<feature type="compositionally biased region" description="Polar residues" evidence="1">
    <location>
        <begin position="197"/>
        <end position="206"/>
    </location>
</feature>
<feature type="compositionally biased region" description="Polar residues" evidence="1">
    <location>
        <begin position="287"/>
        <end position="310"/>
    </location>
</feature>
<accession>A0A168SXZ6</accession>
<dbReference type="OMA" id="WGHRESE"/>
<sequence length="471" mass="52583">MESFLSTLPAYVHQYINKYPPTDCFSVLKELICFAVLYSNDRERTNLLSLDLLNKKADQAITHRPYTSSALTLSSLTSTLSQTSLMSPDQSMQLPHLVPGNKSAIPPSPALSNHALKESAATIDDHECESIMEEEQLDTLHRSGTPTTAFLGDTATAGKPSLAHKATTMPYTFPDWWAHPDDGSTHRSQDSAEKSTLRSNSPLSSNERQRLTKTPERLMTTTQEMNITNWIPVDFNEHSRLTRSQTTSRPSSAYNPSIPDLRSYLSPTKPSQPKKPVAKETPKVTRRTSVPSTTLCDSPVVTPTLSRSKPTTNLSRSSSTSTYRPGQTATVRARAEAAKQRQLQLEEEKRKQAAATAKLTSRASLRLKQSAPSGVDWEAIKQDRRKTMPAQKYWDVEIKALYAEFCGQKELLRPKNTDMAYKSKQLVFLDWCATLPGPEIARPRTPPTMCACALLILNPDWPYKLFFLPVL</sequence>
<dbReference type="EMBL" id="LT554985">
    <property type="protein sequence ID" value="SAM09134.1"/>
    <property type="molecule type" value="Genomic_DNA"/>
</dbReference>
<dbReference type="OrthoDB" id="2287448at2759"/>
<feature type="region of interest" description="Disordered" evidence="1">
    <location>
        <begin position="180"/>
        <end position="222"/>
    </location>
</feature>
<dbReference type="Proteomes" id="UP000078561">
    <property type="component" value="Unassembled WGS sequence"/>
</dbReference>
<keyword evidence="3" id="KW-1185">Reference proteome</keyword>
<dbReference type="AlphaFoldDB" id="A0A168SXZ6"/>
<reference evidence="2" key="1">
    <citation type="submission" date="2016-04" db="EMBL/GenBank/DDBJ databases">
        <authorList>
            <person name="Evans L.H."/>
            <person name="Alamgir A."/>
            <person name="Owens N."/>
            <person name="Weber N.D."/>
            <person name="Virtaneva K."/>
            <person name="Barbian K."/>
            <person name="Babar A."/>
            <person name="Rosenke K."/>
        </authorList>
    </citation>
    <scope>NUCLEOTIDE SEQUENCE [LARGE SCALE GENOMIC DNA]</scope>
    <source>
        <strain evidence="2">CBS 101.48</strain>
    </source>
</reference>
<gene>
    <name evidence="2" type="primary">ABSGL_14808.1 scaffold 14966</name>
</gene>
<organism evidence="2">
    <name type="scientific">Absidia glauca</name>
    <name type="common">Pin mould</name>
    <dbReference type="NCBI Taxonomy" id="4829"/>
    <lineage>
        <taxon>Eukaryota</taxon>
        <taxon>Fungi</taxon>
        <taxon>Fungi incertae sedis</taxon>
        <taxon>Mucoromycota</taxon>
        <taxon>Mucoromycotina</taxon>
        <taxon>Mucoromycetes</taxon>
        <taxon>Mucorales</taxon>
        <taxon>Cunninghamellaceae</taxon>
        <taxon>Absidia</taxon>
    </lineage>
</organism>
<feature type="compositionally biased region" description="Polar residues" evidence="1">
    <location>
        <begin position="242"/>
        <end position="255"/>
    </location>
</feature>
<evidence type="ECO:0000256" key="1">
    <source>
        <dbReference type="SAM" id="MobiDB-lite"/>
    </source>
</evidence>